<keyword evidence="5" id="KW-0067">ATP-binding</keyword>
<dbReference type="AlphaFoldDB" id="B8FJU7"/>
<dbReference type="PANTHER" id="PTHR15184">
    <property type="entry name" value="ATP SYNTHASE"/>
    <property type="match status" value="1"/>
</dbReference>
<evidence type="ECO:0000256" key="8">
    <source>
        <dbReference type="ARBA" id="ARBA00034006"/>
    </source>
</evidence>
<dbReference type="CDD" id="cd18114">
    <property type="entry name" value="ATP-synt_flagellum-secretory_path_III_C"/>
    <property type="match status" value="1"/>
</dbReference>
<dbReference type="RefSeq" id="WP_012609814.1">
    <property type="nucleotide sequence ID" value="NC_011768.1"/>
</dbReference>
<gene>
    <name evidence="10" type="ordered locus">Dalk_0670</name>
</gene>
<evidence type="ECO:0000256" key="3">
    <source>
        <dbReference type="ARBA" id="ARBA00022490"/>
    </source>
</evidence>
<dbReference type="Pfam" id="PF00006">
    <property type="entry name" value="ATP-synt_ab"/>
    <property type="match status" value="1"/>
</dbReference>
<dbReference type="Proteomes" id="UP000000739">
    <property type="component" value="Chromosome"/>
</dbReference>
<evidence type="ECO:0000256" key="5">
    <source>
        <dbReference type="ARBA" id="ARBA00022840"/>
    </source>
</evidence>
<evidence type="ECO:0000256" key="6">
    <source>
        <dbReference type="ARBA" id="ARBA00022927"/>
    </source>
</evidence>
<dbReference type="KEGG" id="dal:Dalk_0670"/>
<dbReference type="SMART" id="SM00382">
    <property type="entry name" value="AAA"/>
    <property type="match status" value="1"/>
</dbReference>
<dbReference type="InterPro" id="IPR000194">
    <property type="entry name" value="ATPase_F1/V1/A1_a/bsu_nucl-bd"/>
</dbReference>
<keyword evidence="7" id="KW-1278">Translocase</keyword>
<evidence type="ECO:0000313" key="11">
    <source>
        <dbReference type="Proteomes" id="UP000000739"/>
    </source>
</evidence>
<keyword evidence="6" id="KW-0653">Protein transport</keyword>
<dbReference type="GO" id="GO:0046933">
    <property type="term" value="F:proton-transporting ATP synthase activity, rotational mechanism"/>
    <property type="evidence" value="ECO:0007669"/>
    <property type="project" value="TreeGrafter"/>
</dbReference>
<dbReference type="PANTHER" id="PTHR15184:SF9">
    <property type="entry name" value="SPI-1 TYPE 3 SECRETION SYSTEM ATPASE"/>
    <property type="match status" value="1"/>
</dbReference>
<dbReference type="InterPro" id="IPR020003">
    <property type="entry name" value="ATPase_a/bsu_AS"/>
</dbReference>
<dbReference type="PROSITE" id="PS00152">
    <property type="entry name" value="ATPASE_ALPHA_BETA"/>
    <property type="match status" value="1"/>
</dbReference>
<dbReference type="CDD" id="cd01136">
    <property type="entry name" value="ATPase_flagellum-secretory_path_III"/>
    <property type="match status" value="1"/>
</dbReference>
<dbReference type="NCBIfam" id="TIGR01026">
    <property type="entry name" value="fliI_yscN"/>
    <property type="match status" value="1"/>
</dbReference>
<dbReference type="InterPro" id="IPR040627">
    <property type="entry name" value="T3SS_ATPase_C"/>
</dbReference>
<evidence type="ECO:0000313" key="10">
    <source>
        <dbReference type="EMBL" id="ACL02375.1"/>
    </source>
</evidence>
<evidence type="ECO:0000256" key="1">
    <source>
        <dbReference type="ARBA" id="ARBA00004496"/>
    </source>
</evidence>
<dbReference type="FunFam" id="3.40.50.12240:FF:000002">
    <property type="entry name" value="Flagellum-specific ATP synthase FliI"/>
    <property type="match status" value="1"/>
</dbReference>
<evidence type="ECO:0000256" key="2">
    <source>
        <dbReference type="ARBA" id="ARBA00022448"/>
    </source>
</evidence>
<dbReference type="EMBL" id="CP001322">
    <property type="protein sequence ID" value="ACL02375.1"/>
    <property type="molecule type" value="Genomic_DNA"/>
</dbReference>
<dbReference type="Gene3D" id="3.40.50.12240">
    <property type="match status" value="1"/>
</dbReference>
<comment type="catalytic activity">
    <reaction evidence="8">
        <text>ATP + H2O + cellular proteinSide 1 = ADP + phosphate + cellular proteinSide 2.</text>
        <dbReference type="EC" id="7.4.2.8"/>
    </reaction>
</comment>
<dbReference type="GO" id="GO:0005737">
    <property type="term" value="C:cytoplasm"/>
    <property type="evidence" value="ECO:0007669"/>
    <property type="project" value="UniProtKB-SubCell"/>
</dbReference>
<reference evidence="10 11" key="1">
    <citation type="journal article" date="2012" name="Environ. Microbiol.">
        <title>The genome sequence of Desulfatibacillum alkenivorans AK-01: a blueprint for anaerobic alkane oxidation.</title>
        <authorList>
            <person name="Callaghan A.V."/>
            <person name="Morris B.E."/>
            <person name="Pereira I.A."/>
            <person name="McInerney M.J."/>
            <person name="Austin R.N."/>
            <person name="Groves J.T."/>
            <person name="Kukor J.J."/>
            <person name="Suflita J.M."/>
            <person name="Young L.Y."/>
            <person name="Zylstra G.J."/>
            <person name="Wawrik B."/>
        </authorList>
    </citation>
    <scope>NUCLEOTIDE SEQUENCE [LARGE SCALE GENOMIC DNA]</scope>
    <source>
        <strain evidence="10 11">AK-01</strain>
    </source>
</reference>
<dbReference type="GO" id="GO:0008564">
    <property type="term" value="F:protein-exporting ATPase activity"/>
    <property type="evidence" value="ECO:0007669"/>
    <property type="project" value="UniProtKB-EC"/>
</dbReference>
<dbReference type="eggNOG" id="COG1157">
    <property type="taxonomic scope" value="Bacteria"/>
</dbReference>
<evidence type="ECO:0000256" key="4">
    <source>
        <dbReference type="ARBA" id="ARBA00022741"/>
    </source>
</evidence>
<dbReference type="SUPFAM" id="SSF52540">
    <property type="entry name" value="P-loop containing nucleoside triphosphate hydrolases"/>
    <property type="match status" value="1"/>
</dbReference>
<organism evidence="10 11">
    <name type="scientific">Desulfatibacillum aliphaticivorans</name>
    <dbReference type="NCBI Taxonomy" id="218208"/>
    <lineage>
        <taxon>Bacteria</taxon>
        <taxon>Pseudomonadati</taxon>
        <taxon>Thermodesulfobacteriota</taxon>
        <taxon>Desulfobacteria</taxon>
        <taxon>Desulfobacterales</taxon>
        <taxon>Desulfatibacillaceae</taxon>
        <taxon>Desulfatibacillum</taxon>
    </lineage>
</organism>
<keyword evidence="11" id="KW-1185">Reference proteome</keyword>
<name>B8FJU7_DESAL</name>
<evidence type="ECO:0000256" key="7">
    <source>
        <dbReference type="ARBA" id="ARBA00022967"/>
    </source>
</evidence>
<dbReference type="HOGENOM" id="CLU_022398_5_1_7"/>
<keyword evidence="3" id="KW-0963">Cytoplasm</keyword>
<accession>B8FJU7</accession>
<keyword evidence="4" id="KW-0547">Nucleotide-binding</keyword>
<dbReference type="CDD" id="cd18117">
    <property type="entry name" value="ATP-synt_flagellum-secretory_path_III_N"/>
    <property type="match status" value="1"/>
</dbReference>
<dbReference type="Pfam" id="PF18269">
    <property type="entry name" value="T3SS_ATPase_C"/>
    <property type="match status" value="1"/>
</dbReference>
<feature type="domain" description="AAA+ ATPase" evidence="9">
    <location>
        <begin position="155"/>
        <end position="337"/>
    </location>
</feature>
<evidence type="ECO:0000259" key="9">
    <source>
        <dbReference type="SMART" id="SM00382"/>
    </source>
</evidence>
<dbReference type="InterPro" id="IPR003593">
    <property type="entry name" value="AAA+_ATPase"/>
</dbReference>
<keyword evidence="2" id="KW-0813">Transport</keyword>
<dbReference type="GO" id="GO:0030257">
    <property type="term" value="C:type III protein secretion system complex"/>
    <property type="evidence" value="ECO:0007669"/>
    <property type="project" value="InterPro"/>
</dbReference>
<dbReference type="InterPro" id="IPR050053">
    <property type="entry name" value="ATPase_alpha/beta_chains"/>
</dbReference>
<dbReference type="InterPro" id="IPR027417">
    <property type="entry name" value="P-loop_NTPase"/>
</dbReference>
<dbReference type="InterPro" id="IPR005714">
    <property type="entry name" value="ATPase_T3SS_FliI/YscN"/>
</dbReference>
<dbReference type="GO" id="GO:0030254">
    <property type="term" value="P:protein secretion by the type III secretion system"/>
    <property type="evidence" value="ECO:0007669"/>
    <property type="project" value="InterPro"/>
</dbReference>
<dbReference type="GO" id="GO:0016887">
    <property type="term" value="F:ATP hydrolysis activity"/>
    <property type="evidence" value="ECO:0007669"/>
    <property type="project" value="InterPro"/>
</dbReference>
<sequence length="442" mass="47748">MDFSAYQEAIQISQPVLPEGKVDQVVGLIVEGYGPQMSVGAVCDLVTTQGRRIPAEVVGFKEKRMLLMPYGEMQGIQLGCRIVPRQQQPLAPVGDAYLGRVIDGLGQPMDDKGPIAATDMYPLYADVVNALHRRSVNQVSDVGVRVINSFITVGQGQRVAIMAGSGVGKSVLMGMISRHMASDVCIVALIGERGREVKDFVDEILGPDGMGRSIVVAATSDTSPLVRMRGAYLATTLAEYFRDQGKNVILMMDSVTRFAMSSRDVGLAAGEPPTVKGYTPSFFVKLPKLLERAGSVQGKGSITGIYTVLVEGDDMNDPVGDAVRSIVDGHIVLSRKLANQGHYPAVDVLASVSRVMRATVSGEHTRMAQRFREVLAAYQNVEDLISIGAYVDGSDPDVDYAKSMIGKMKQFLRQDMMEGVSYEECVQQLTALFGTVEKAAKK</sequence>
<comment type="subcellular location">
    <subcellularLocation>
        <location evidence="1">Cytoplasm</location>
    </subcellularLocation>
</comment>
<protein>
    <submittedName>
        <fullName evidence="10">ATPase FliI/YscN</fullName>
    </submittedName>
</protein>
<proteinExistence type="predicted"/>
<dbReference type="GO" id="GO:0005524">
    <property type="term" value="F:ATP binding"/>
    <property type="evidence" value="ECO:0007669"/>
    <property type="project" value="UniProtKB-KW"/>
</dbReference>